<protein>
    <submittedName>
        <fullName evidence="1">Uncharacterized protein</fullName>
    </submittedName>
</protein>
<evidence type="ECO:0000313" key="2">
    <source>
        <dbReference type="Proteomes" id="UP000075243"/>
    </source>
</evidence>
<reference evidence="1 2" key="1">
    <citation type="journal article" date="2012" name="Nat. Biotechnol.">
        <title>Draft genome sequence of pigeonpea (Cajanus cajan), an orphan legume crop of resource-poor farmers.</title>
        <authorList>
            <person name="Varshney R.K."/>
            <person name="Chen W."/>
            <person name="Li Y."/>
            <person name="Bharti A.K."/>
            <person name="Saxena R.K."/>
            <person name="Schlueter J.A."/>
            <person name="Donoghue M.T."/>
            <person name="Azam S."/>
            <person name="Fan G."/>
            <person name="Whaley A.M."/>
            <person name="Farmer A.D."/>
            <person name="Sheridan J."/>
            <person name="Iwata A."/>
            <person name="Tuteja R."/>
            <person name="Penmetsa R.V."/>
            <person name="Wu W."/>
            <person name="Upadhyaya H.D."/>
            <person name="Yang S.P."/>
            <person name="Shah T."/>
            <person name="Saxena K.B."/>
            <person name="Michael T."/>
            <person name="McCombie W.R."/>
            <person name="Yang B."/>
            <person name="Zhang G."/>
            <person name="Yang H."/>
            <person name="Wang J."/>
            <person name="Spillane C."/>
            <person name="Cook D.R."/>
            <person name="May G.D."/>
            <person name="Xu X."/>
            <person name="Jackson S.A."/>
        </authorList>
    </citation>
    <scope>NUCLEOTIDE SEQUENCE [LARGE SCALE GENOMIC DNA]</scope>
    <source>
        <strain evidence="2">cv. Asha</strain>
    </source>
</reference>
<dbReference type="EMBL" id="CM003608">
    <property type="protein sequence ID" value="KYP65781.1"/>
    <property type="molecule type" value="Genomic_DNA"/>
</dbReference>
<accession>A0A151TFG7</accession>
<name>A0A151TFG7_CAJCA</name>
<organism evidence="1 2">
    <name type="scientific">Cajanus cajan</name>
    <name type="common">Pigeon pea</name>
    <name type="synonym">Cajanus indicus</name>
    <dbReference type="NCBI Taxonomy" id="3821"/>
    <lineage>
        <taxon>Eukaryota</taxon>
        <taxon>Viridiplantae</taxon>
        <taxon>Streptophyta</taxon>
        <taxon>Embryophyta</taxon>
        <taxon>Tracheophyta</taxon>
        <taxon>Spermatophyta</taxon>
        <taxon>Magnoliopsida</taxon>
        <taxon>eudicotyledons</taxon>
        <taxon>Gunneridae</taxon>
        <taxon>Pentapetalae</taxon>
        <taxon>rosids</taxon>
        <taxon>fabids</taxon>
        <taxon>Fabales</taxon>
        <taxon>Fabaceae</taxon>
        <taxon>Papilionoideae</taxon>
        <taxon>50 kb inversion clade</taxon>
        <taxon>NPAAA clade</taxon>
        <taxon>indigoferoid/millettioid clade</taxon>
        <taxon>Phaseoleae</taxon>
        <taxon>Cajanus</taxon>
    </lineage>
</organism>
<proteinExistence type="predicted"/>
<dbReference type="Proteomes" id="UP000075243">
    <property type="component" value="Chromosome 6"/>
</dbReference>
<dbReference type="AlphaFoldDB" id="A0A151TFG7"/>
<gene>
    <name evidence="1" type="ORF">KK1_012046</name>
</gene>
<keyword evidence="2" id="KW-1185">Reference proteome</keyword>
<evidence type="ECO:0000313" key="1">
    <source>
        <dbReference type="EMBL" id="KYP65781.1"/>
    </source>
</evidence>
<sequence length="49" mass="5873">MWDDKQIVIETKVIDFWMCLQLPTLGKLTSLKTLRISNMLHVKYLYEES</sequence>
<dbReference type="Gramene" id="C.cajan_11693.t">
    <property type="protein sequence ID" value="C.cajan_11693.t"/>
    <property type="gene ID" value="C.cajan_11693"/>
</dbReference>